<feature type="binding site" evidence="4">
    <location>
        <position position="92"/>
    </location>
    <ligand>
        <name>Mg(2+)</name>
        <dbReference type="ChEBI" id="CHEBI:18420"/>
        <label>1</label>
        <note>catalytic</note>
    </ligand>
</feature>
<feature type="binding site" evidence="4">
    <location>
        <position position="66"/>
    </location>
    <ligand>
        <name>Mg(2+)</name>
        <dbReference type="ChEBI" id="CHEBI:18420"/>
        <label>1</label>
        <note>catalytic</note>
    </ligand>
</feature>
<dbReference type="Gene3D" id="3.30.540.10">
    <property type="entry name" value="Fructose-1,6-Bisphosphatase, subunit A, domain 1"/>
    <property type="match status" value="1"/>
</dbReference>
<gene>
    <name evidence="5" type="ORF">SAMN05443377_102173</name>
</gene>
<dbReference type="Proteomes" id="UP000198815">
    <property type="component" value="Unassembled WGS sequence"/>
</dbReference>
<dbReference type="SUPFAM" id="SSF56655">
    <property type="entry name" value="Carbohydrate phosphatase"/>
    <property type="match status" value="1"/>
</dbReference>
<dbReference type="InterPro" id="IPR020583">
    <property type="entry name" value="Inositol_monoP_metal-BS"/>
</dbReference>
<dbReference type="GO" id="GO:0007165">
    <property type="term" value="P:signal transduction"/>
    <property type="evidence" value="ECO:0007669"/>
    <property type="project" value="TreeGrafter"/>
</dbReference>
<dbReference type="STRING" id="64702.SAMN05443377_102173"/>
<dbReference type="Pfam" id="PF00459">
    <property type="entry name" value="Inositol_P"/>
    <property type="match status" value="1"/>
</dbReference>
<accession>A0A1H9Q922</accession>
<dbReference type="PANTHER" id="PTHR20854:SF4">
    <property type="entry name" value="INOSITOL-1-MONOPHOSPHATASE-RELATED"/>
    <property type="match status" value="1"/>
</dbReference>
<sequence length="259" mass="27965">MSVLDVLRLVRSVSREYIEPRFRALSTREIHEKTPGDYVTIADQQAEEALASGLRSISPGAVVVGEEAVFSDPHQLDAIGKAAQCYVVDPLDGTNNFVHGCEDFAVMVAELRGPELVSSCIWQPRYGRAFTAERGAGVSCNGVPVVAEPIREPPLGASSNRFWQGFDADGQLAPVVHSTRAAGIDYPNVITGVTDFIVFRFPKPWDHLPGQLMLQELGGDVVHLDDGRSYGPTSGRGAIVSCRDAATGRRVASLWPSGY</sequence>
<dbReference type="CDD" id="cd01637">
    <property type="entry name" value="IMPase_like"/>
    <property type="match status" value="1"/>
</dbReference>
<feature type="binding site" evidence="4">
    <location>
        <position position="206"/>
    </location>
    <ligand>
        <name>Mg(2+)</name>
        <dbReference type="ChEBI" id="CHEBI:18420"/>
        <label>1</label>
        <note>catalytic</note>
    </ligand>
</feature>
<name>A0A1H9Q922_9ACTN</name>
<comment type="cofactor">
    <cofactor evidence="4">
        <name>Mg(2+)</name>
        <dbReference type="ChEBI" id="CHEBI:18420"/>
    </cofactor>
</comment>
<evidence type="ECO:0000313" key="6">
    <source>
        <dbReference type="Proteomes" id="UP000198815"/>
    </source>
</evidence>
<feature type="binding site" evidence="4">
    <location>
        <position position="91"/>
    </location>
    <ligand>
        <name>Mg(2+)</name>
        <dbReference type="ChEBI" id="CHEBI:18420"/>
        <label>1</label>
        <note>catalytic</note>
    </ligand>
</feature>
<dbReference type="OrthoDB" id="9772456at2"/>
<evidence type="ECO:0000256" key="4">
    <source>
        <dbReference type="PIRSR" id="PIRSR600760-2"/>
    </source>
</evidence>
<dbReference type="PANTHER" id="PTHR20854">
    <property type="entry name" value="INOSITOL MONOPHOSPHATASE"/>
    <property type="match status" value="1"/>
</dbReference>
<keyword evidence="6" id="KW-1185">Reference proteome</keyword>
<organism evidence="5 6">
    <name type="scientific">Propionibacterium cyclohexanicum</name>
    <dbReference type="NCBI Taxonomy" id="64702"/>
    <lineage>
        <taxon>Bacteria</taxon>
        <taxon>Bacillati</taxon>
        <taxon>Actinomycetota</taxon>
        <taxon>Actinomycetes</taxon>
        <taxon>Propionibacteriales</taxon>
        <taxon>Propionibacteriaceae</taxon>
        <taxon>Propionibacterium</taxon>
    </lineage>
</organism>
<keyword evidence="3 4" id="KW-0460">Magnesium</keyword>
<evidence type="ECO:0000313" key="5">
    <source>
        <dbReference type="EMBL" id="SER56353.1"/>
    </source>
</evidence>
<proteinExistence type="predicted"/>
<dbReference type="Gene3D" id="3.40.190.80">
    <property type="match status" value="1"/>
</dbReference>
<dbReference type="EMBL" id="FOGZ01000002">
    <property type="protein sequence ID" value="SER56353.1"/>
    <property type="molecule type" value="Genomic_DNA"/>
</dbReference>
<protein>
    <submittedName>
        <fullName evidence="5">Fructose-1,6-bisphosphatase</fullName>
    </submittedName>
</protein>
<dbReference type="PROSITE" id="PS00629">
    <property type="entry name" value="IMP_1"/>
    <property type="match status" value="1"/>
</dbReference>
<evidence type="ECO:0000256" key="2">
    <source>
        <dbReference type="ARBA" id="ARBA00022801"/>
    </source>
</evidence>
<dbReference type="PRINTS" id="PR00377">
    <property type="entry name" value="IMPHPHTASES"/>
</dbReference>
<keyword evidence="1 4" id="KW-0479">Metal-binding</keyword>
<feature type="binding site" evidence="4">
    <location>
        <position position="89"/>
    </location>
    <ligand>
        <name>Mg(2+)</name>
        <dbReference type="ChEBI" id="CHEBI:18420"/>
        <label>1</label>
        <note>catalytic</note>
    </ligand>
</feature>
<keyword evidence="2" id="KW-0378">Hydrolase</keyword>
<dbReference type="RefSeq" id="WP_091967174.1">
    <property type="nucleotide sequence ID" value="NZ_FOGZ01000002.1"/>
</dbReference>
<dbReference type="GO" id="GO:0046872">
    <property type="term" value="F:metal ion binding"/>
    <property type="evidence" value="ECO:0007669"/>
    <property type="project" value="UniProtKB-KW"/>
</dbReference>
<evidence type="ECO:0000256" key="1">
    <source>
        <dbReference type="ARBA" id="ARBA00022723"/>
    </source>
</evidence>
<dbReference type="InterPro" id="IPR000760">
    <property type="entry name" value="Inositol_monophosphatase-like"/>
</dbReference>
<dbReference type="GO" id="GO:0006020">
    <property type="term" value="P:inositol metabolic process"/>
    <property type="evidence" value="ECO:0007669"/>
    <property type="project" value="TreeGrafter"/>
</dbReference>
<dbReference type="AlphaFoldDB" id="A0A1H9Q922"/>
<dbReference type="GO" id="GO:0008934">
    <property type="term" value="F:inositol monophosphate 1-phosphatase activity"/>
    <property type="evidence" value="ECO:0007669"/>
    <property type="project" value="TreeGrafter"/>
</dbReference>
<reference evidence="5 6" key="1">
    <citation type="submission" date="2016-10" db="EMBL/GenBank/DDBJ databases">
        <authorList>
            <person name="de Groot N.N."/>
        </authorList>
    </citation>
    <scope>NUCLEOTIDE SEQUENCE [LARGE SCALE GENOMIC DNA]</scope>
    <source>
        <strain evidence="5 6">DSM 16859</strain>
    </source>
</reference>
<evidence type="ECO:0000256" key="3">
    <source>
        <dbReference type="ARBA" id="ARBA00022842"/>
    </source>
</evidence>